<dbReference type="EMBL" id="UINC01051118">
    <property type="protein sequence ID" value="SVB64887.1"/>
    <property type="molecule type" value="Genomic_DNA"/>
</dbReference>
<evidence type="ECO:0000256" key="3">
    <source>
        <dbReference type="ARBA" id="ARBA00011890"/>
    </source>
</evidence>
<keyword evidence="6" id="KW-0808">Transferase</keyword>
<dbReference type="GO" id="GO:0004719">
    <property type="term" value="F:protein-L-isoaspartate (D-aspartate) O-methyltransferase activity"/>
    <property type="evidence" value="ECO:0007669"/>
    <property type="project" value="UniProtKB-EC"/>
</dbReference>
<sequence length="228" mass="26416">MFFNKKKNKSKEKISFIKNNDDLLEELKEKGINDKDILNAIQKVPRELFVNKISFQWAYENMPLPIDCEQTISQPYVVAYMIDCLKLRKTDTVLEIGTGTGYQTAIISHLCHKIYTIEIFKKLFDQAKLNIEKLKIKNVIYKLDNGISGWEEKNFFDAIIVSAASAEISSQLLKNLKINGKLIFPKKYPSENQKLILIKKIGENNFKKKELFDVKFVPLLNNSVQHLI</sequence>
<dbReference type="CDD" id="cd02440">
    <property type="entry name" value="AdoMet_MTases"/>
    <property type="match status" value="1"/>
</dbReference>
<dbReference type="NCBIfam" id="TIGR00080">
    <property type="entry name" value="pimt"/>
    <property type="match status" value="1"/>
</dbReference>
<name>A0A382FRW5_9ZZZZ</name>
<dbReference type="GO" id="GO:0005737">
    <property type="term" value="C:cytoplasm"/>
    <property type="evidence" value="ECO:0007669"/>
    <property type="project" value="UniProtKB-SubCell"/>
</dbReference>
<dbReference type="Pfam" id="PF01135">
    <property type="entry name" value="PCMT"/>
    <property type="match status" value="1"/>
</dbReference>
<dbReference type="FunFam" id="3.40.50.150:FF:000010">
    <property type="entry name" value="Protein-L-isoaspartate O-methyltransferase"/>
    <property type="match status" value="1"/>
</dbReference>
<gene>
    <name evidence="8" type="ORF">METZ01_LOCUS217741</name>
</gene>
<dbReference type="NCBIfam" id="NF001453">
    <property type="entry name" value="PRK00312.1"/>
    <property type="match status" value="1"/>
</dbReference>
<keyword evidence="5" id="KW-0489">Methyltransferase</keyword>
<comment type="similarity">
    <text evidence="2">Belongs to the methyltransferase superfamily. L-isoaspartyl/D-aspartyl protein methyltransferase family.</text>
</comment>
<keyword evidence="4" id="KW-0963">Cytoplasm</keyword>
<protein>
    <recommendedName>
        <fullName evidence="3">protein-L-isoaspartate(D-aspartate) O-methyltransferase</fullName>
        <ecNumber evidence="3">2.1.1.77</ecNumber>
    </recommendedName>
</protein>
<comment type="subcellular location">
    <subcellularLocation>
        <location evidence="1">Cytoplasm</location>
    </subcellularLocation>
</comment>
<evidence type="ECO:0000313" key="8">
    <source>
        <dbReference type="EMBL" id="SVB64887.1"/>
    </source>
</evidence>
<accession>A0A382FRW5</accession>
<dbReference type="SUPFAM" id="SSF53335">
    <property type="entry name" value="S-adenosyl-L-methionine-dependent methyltransferases"/>
    <property type="match status" value="1"/>
</dbReference>
<dbReference type="PANTHER" id="PTHR11579">
    <property type="entry name" value="PROTEIN-L-ISOASPARTATE O-METHYLTRANSFERASE"/>
    <property type="match status" value="1"/>
</dbReference>
<dbReference type="InterPro" id="IPR029063">
    <property type="entry name" value="SAM-dependent_MTases_sf"/>
</dbReference>
<evidence type="ECO:0000256" key="6">
    <source>
        <dbReference type="ARBA" id="ARBA00022679"/>
    </source>
</evidence>
<dbReference type="EC" id="2.1.1.77" evidence="3"/>
<evidence type="ECO:0000256" key="5">
    <source>
        <dbReference type="ARBA" id="ARBA00022603"/>
    </source>
</evidence>
<dbReference type="GO" id="GO:0032259">
    <property type="term" value="P:methylation"/>
    <property type="evidence" value="ECO:0007669"/>
    <property type="project" value="UniProtKB-KW"/>
</dbReference>
<reference evidence="8" key="1">
    <citation type="submission" date="2018-05" db="EMBL/GenBank/DDBJ databases">
        <authorList>
            <person name="Lanie J.A."/>
            <person name="Ng W.-L."/>
            <person name="Kazmierczak K.M."/>
            <person name="Andrzejewski T.M."/>
            <person name="Davidsen T.M."/>
            <person name="Wayne K.J."/>
            <person name="Tettelin H."/>
            <person name="Glass J.I."/>
            <person name="Rusch D."/>
            <person name="Podicherti R."/>
            <person name="Tsui H.-C.T."/>
            <person name="Winkler M.E."/>
        </authorList>
    </citation>
    <scope>NUCLEOTIDE SEQUENCE</scope>
</reference>
<evidence type="ECO:0000256" key="7">
    <source>
        <dbReference type="ARBA" id="ARBA00022691"/>
    </source>
</evidence>
<proteinExistence type="inferred from homology"/>
<keyword evidence="7" id="KW-0949">S-adenosyl-L-methionine</keyword>
<dbReference type="Gene3D" id="3.40.50.150">
    <property type="entry name" value="Vaccinia Virus protein VP39"/>
    <property type="match status" value="1"/>
</dbReference>
<dbReference type="InterPro" id="IPR000682">
    <property type="entry name" value="PCMT"/>
</dbReference>
<evidence type="ECO:0000256" key="4">
    <source>
        <dbReference type="ARBA" id="ARBA00022490"/>
    </source>
</evidence>
<evidence type="ECO:0000256" key="2">
    <source>
        <dbReference type="ARBA" id="ARBA00005369"/>
    </source>
</evidence>
<evidence type="ECO:0000256" key="1">
    <source>
        <dbReference type="ARBA" id="ARBA00004496"/>
    </source>
</evidence>
<dbReference type="AlphaFoldDB" id="A0A382FRW5"/>
<organism evidence="8">
    <name type="scientific">marine metagenome</name>
    <dbReference type="NCBI Taxonomy" id="408172"/>
    <lineage>
        <taxon>unclassified sequences</taxon>
        <taxon>metagenomes</taxon>
        <taxon>ecological metagenomes</taxon>
    </lineage>
</organism>
<dbReference type="PANTHER" id="PTHR11579:SF0">
    <property type="entry name" value="PROTEIN-L-ISOASPARTATE(D-ASPARTATE) O-METHYLTRANSFERASE"/>
    <property type="match status" value="1"/>
</dbReference>